<gene>
    <name evidence="10" type="ORF">PBRA_003988</name>
    <name evidence="11" type="ORF">PLBR_LOCUS3542</name>
</gene>
<dbReference type="PANTHER" id="PTHR45625">
    <property type="entry name" value="PEPTIDYL-PROLYL CIS-TRANS ISOMERASE-RELATED"/>
    <property type="match status" value="1"/>
</dbReference>
<evidence type="ECO:0000256" key="8">
    <source>
        <dbReference type="SAM" id="MobiDB-lite"/>
    </source>
</evidence>
<feature type="compositionally biased region" description="Basic and acidic residues" evidence="8">
    <location>
        <begin position="20"/>
        <end position="37"/>
    </location>
</feature>
<dbReference type="Pfam" id="PF00400">
    <property type="entry name" value="WD40"/>
    <property type="match status" value="1"/>
</dbReference>
<dbReference type="InterPro" id="IPR036322">
    <property type="entry name" value="WD40_repeat_dom_sf"/>
</dbReference>
<keyword evidence="6" id="KW-0413">Isomerase</keyword>
<feature type="domain" description="PPIase cyclophilin-type" evidence="9">
    <location>
        <begin position="484"/>
        <end position="639"/>
    </location>
</feature>
<keyword evidence="12" id="KW-1185">Reference proteome</keyword>
<feature type="compositionally biased region" description="Low complexity" evidence="8">
    <location>
        <begin position="8"/>
        <end position="17"/>
    </location>
</feature>
<dbReference type="CDD" id="cd01927">
    <property type="entry name" value="cyclophilin_WD40"/>
    <property type="match status" value="1"/>
</dbReference>
<dbReference type="PRINTS" id="PR00153">
    <property type="entry name" value="CSAPPISMRASE"/>
</dbReference>
<dbReference type="SUPFAM" id="SSF50978">
    <property type="entry name" value="WD40 repeat-like"/>
    <property type="match status" value="1"/>
</dbReference>
<evidence type="ECO:0000256" key="6">
    <source>
        <dbReference type="ARBA" id="ARBA00023235"/>
    </source>
</evidence>
<keyword evidence="5" id="KW-0697">Rotamase</keyword>
<evidence type="ECO:0000313" key="11">
    <source>
        <dbReference type="EMBL" id="SPQ96327.1"/>
    </source>
</evidence>
<dbReference type="GO" id="GO:0005634">
    <property type="term" value="C:nucleus"/>
    <property type="evidence" value="ECO:0007669"/>
    <property type="project" value="UniProtKB-ARBA"/>
</dbReference>
<dbReference type="GO" id="GO:0003755">
    <property type="term" value="F:peptidyl-prolyl cis-trans isomerase activity"/>
    <property type="evidence" value="ECO:0007669"/>
    <property type="project" value="UniProtKB-KW"/>
</dbReference>
<dbReference type="Pfam" id="PF00160">
    <property type="entry name" value="Pro_isomerase"/>
    <property type="match status" value="1"/>
</dbReference>
<dbReference type="InterPro" id="IPR001680">
    <property type="entry name" value="WD40_rpt"/>
</dbReference>
<proteinExistence type="predicted"/>
<feature type="region of interest" description="Disordered" evidence="8">
    <location>
        <begin position="1"/>
        <end position="50"/>
    </location>
</feature>
<sequence length="645" mass="70212">MSNDGDDISSSSGSSESEVVDDRPLKKSRPDDGDEQRSPPGEVDEGPKVPVTVEMALRRLPSASRYEKSFSHIDVVLRVIFTATDFLITADRMGQIKFWKKTSSGMEFVKRFQAHTGAVTGLASSVNGTLCASVSIDRTMKVFDVVNFDMIHMVGLSFVPSAVAFVSGRSSLKQYVAVASRDTPDISILHSEGTGKPLRVLSLHCAPVILIEYNPAFSCSISIDEKGGVEIWDCESLLNDTSDDVSPPVPAGLEWSLKSETDFYEFQIKKTVPTSVTFSRDGTQVAFVAQDERIRVFNFVTGRIIRTWDESLTTKASSDTARLIDTIDYGKRAAVERDMIKALAADPFAIVNPRPSCQFDESGSLLCYATMLGIVMMHVPSGAAVRTIGSGENAQRFTSVALFQGIAQRTDQSASAALAAVGTVGESAIAEEQEDPMIIALGYKQARFYVFSCAEPEDFAHRDVLTERPKSHVSKQVTTAGANLPQSAVLHTTLGDVHVKLFPTECPKTVENFTTHARNGYYDGVTFHRVIKGFMVQSGDPQGDGTGGESIWGHEFEDEFHRSLRHDRPGTLASANAGPNTNGSQFFITTVPCPWLDNKHTVFGRVVKGMEVVHAIEDVRVDKKTSKPLDPISIVNIDCSAQSGT</sequence>
<dbReference type="SMART" id="SM00320">
    <property type="entry name" value="WD40"/>
    <property type="match status" value="4"/>
</dbReference>
<reference evidence="11 13" key="2">
    <citation type="submission" date="2018-03" db="EMBL/GenBank/DDBJ databases">
        <authorList>
            <person name="Fogelqvist J."/>
        </authorList>
    </citation>
    <scope>NUCLEOTIDE SEQUENCE [LARGE SCALE GENOMIC DNA]</scope>
</reference>
<evidence type="ECO:0000313" key="13">
    <source>
        <dbReference type="Proteomes" id="UP000290189"/>
    </source>
</evidence>
<dbReference type="OrthoDB" id="10264753at2759"/>
<dbReference type="SUPFAM" id="SSF50891">
    <property type="entry name" value="Cyclophilin-like"/>
    <property type="match status" value="1"/>
</dbReference>
<comment type="catalytic activity">
    <reaction evidence="1">
        <text>[protein]-peptidylproline (omega=180) = [protein]-peptidylproline (omega=0)</text>
        <dbReference type="Rhea" id="RHEA:16237"/>
        <dbReference type="Rhea" id="RHEA-COMP:10747"/>
        <dbReference type="Rhea" id="RHEA-COMP:10748"/>
        <dbReference type="ChEBI" id="CHEBI:83833"/>
        <dbReference type="ChEBI" id="CHEBI:83834"/>
        <dbReference type="EC" id="5.2.1.8"/>
    </reaction>
</comment>
<dbReference type="InterPro" id="IPR002130">
    <property type="entry name" value="Cyclophilin-type_PPIase_dom"/>
</dbReference>
<dbReference type="EMBL" id="CDSF01000013">
    <property type="protein sequence ID" value="CEO95222.1"/>
    <property type="molecule type" value="Genomic_DNA"/>
</dbReference>
<evidence type="ECO:0000256" key="7">
    <source>
        <dbReference type="PROSITE-ProRule" id="PRU00221"/>
    </source>
</evidence>
<dbReference type="Gene3D" id="2.40.100.10">
    <property type="entry name" value="Cyclophilin-like"/>
    <property type="match status" value="1"/>
</dbReference>
<dbReference type="PANTHER" id="PTHR45625:SF4">
    <property type="entry name" value="PEPTIDYLPROLYL ISOMERASE DOMAIN AND WD REPEAT-CONTAINING PROTEIN 1"/>
    <property type="match status" value="1"/>
</dbReference>
<dbReference type="PROSITE" id="PS50072">
    <property type="entry name" value="CSA_PPIASE_2"/>
    <property type="match status" value="1"/>
</dbReference>
<dbReference type="OMA" id="GMVEYWR"/>
<dbReference type="STRING" id="37360.A0A0G4IJG5"/>
<geneLocation type="mitochondrion" evidence="11"/>
<dbReference type="EC" id="5.2.1.8" evidence="2"/>
<dbReference type="EMBL" id="OVEO01000005">
    <property type="protein sequence ID" value="SPQ96327.1"/>
    <property type="molecule type" value="Genomic_DNA"/>
</dbReference>
<dbReference type="InterPro" id="IPR044666">
    <property type="entry name" value="Cyclophilin_A-like"/>
</dbReference>
<evidence type="ECO:0000313" key="10">
    <source>
        <dbReference type="EMBL" id="CEO95222.1"/>
    </source>
</evidence>
<evidence type="ECO:0000256" key="1">
    <source>
        <dbReference type="ARBA" id="ARBA00000971"/>
    </source>
</evidence>
<evidence type="ECO:0000313" key="12">
    <source>
        <dbReference type="Proteomes" id="UP000039324"/>
    </source>
</evidence>
<keyword evidence="4" id="KW-0677">Repeat</keyword>
<evidence type="ECO:0000256" key="5">
    <source>
        <dbReference type="ARBA" id="ARBA00023110"/>
    </source>
</evidence>
<evidence type="ECO:0000256" key="4">
    <source>
        <dbReference type="ARBA" id="ARBA00022737"/>
    </source>
</evidence>
<dbReference type="Proteomes" id="UP000290189">
    <property type="component" value="Unassembled WGS sequence"/>
</dbReference>
<dbReference type="InterPro" id="IPR015943">
    <property type="entry name" value="WD40/YVTN_repeat-like_dom_sf"/>
</dbReference>
<protein>
    <recommendedName>
        <fullName evidence="2">peptidylprolyl isomerase</fullName>
        <ecNumber evidence="2">5.2.1.8</ecNumber>
    </recommendedName>
</protein>
<keyword evidence="11" id="KW-0496">Mitochondrion</keyword>
<accession>A0A0G4IJG5</accession>
<dbReference type="AlphaFoldDB" id="A0A0G4IJG5"/>
<name>A0A0G4IJG5_PLABS</name>
<evidence type="ECO:0000256" key="2">
    <source>
        <dbReference type="ARBA" id="ARBA00013194"/>
    </source>
</evidence>
<dbReference type="Gene3D" id="2.130.10.10">
    <property type="entry name" value="YVTN repeat-like/Quinoprotein amine dehydrogenase"/>
    <property type="match status" value="2"/>
</dbReference>
<keyword evidence="3 7" id="KW-0853">WD repeat</keyword>
<dbReference type="PROSITE" id="PS50082">
    <property type="entry name" value="WD_REPEATS_2"/>
    <property type="match status" value="1"/>
</dbReference>
<evidence type="ECO:0000256" key="3">
    <source>
        <dbReference type="ARBA" id="ARBA00022574"/>
    </source>
</evidence>
<evidence type="ECO:0000259" key="9">
    <source>
        <dbReference type="PROSITE" id="PS50072"/>
    </source>
</evidence>
<organism evidence="10 12">
    <name type="scientific">Plasmodiophora brassicae</name>
    <name type="common">Clubroot disease agent</name>
    <dbReference type="NCBI Taxonomy" id="37360"/>
    <lineage>
        <taxon>Eukaryota</taxon>
        <taxon>Sar</taxon>
        <taxon>Rhizaria</taxon>
        <taxon>Endomyxa</taxon>
        <taxon>Phytomyxea</taxon>
        <taxon>Plasmodiophorida</taxon>
        <taxon>Plasmodiophoridae</taxon>
        <taxon>Plasmodiophora</taxon>
    </lineage>
</organism>
<feature type="repeat" description="WD" evidence="7">
    <location>
        <begin position="112"/>
        <end position="153"/>
    </location>
</feature>
<reference evidence="10 12" key="1">
    <citation type="submission" date="2015-02" db="EMBL/GenBank/DDBJ databases">
        <authorList>
            <person name="Chooi Y.-H."/>
        </authorList>
    </citation>
    <scope>NUCLEOTIDE SEQUENCE [LARGE SCALE GENOMIC DNA]</scope>
    <source>
        <strain evidence="10">E3</strain>
    </source>
</reference>
<dbReference type="FunFam" id="2.40.100.10:FF:000003">
    <property type="entry name" value="Peptidylprolyl isomerase domain and WD repeat-containing 1"/>
    <property type="match status" value="1"/>
</dbReference>
<dbReference type="InterPro" id="IPR029000">
    <property type="entry name" value="Cyclophilin-like_dom_sf"/>
</dbReference>
<dbReference type="Proteomes" id="UP000039324">
    <property type="component" value="Unassembled WGS sequence"/>
</dbReference>